<reference evidence="7 12" key="2">
    <citation type="submission" date="2016-04" db="EMBL/GenBank/DDBJ databases">
        <title>Complete genome sequence of Thermococcus thioreducens type strain OGL-20P.</title>
        <authorList>
            <person name="Oger P.M."/>
        </authorList>
    </citation>
    <scope>NUCLEOTIDE SEQUENCE [LARGE SCALE GENOMIC DNA]</scope>
    <source>
        <strain evidence="7 12">OGL-20P</strain>
    </source>
</reference>
<proteinExistence type="inferred from homology"/>
<dbReference type="InterPro" id="IPR027417">
    <property type="entry name" value="P-loop_NTPase"/>
</dbReference>
<dbReference type="Proteomes" id="UP000182125">
    <property type="component" value="Unassembled WGS sequence"/>
</dbReference>
<dbReference type="AlphaFoldDB" id="A0A0Q2XMH9"/>
<dbReference type="PANTHER" id="PTHR33477:SF3">
    <property type="entry name" value="P-LOOP NTPASE DOMAIN-CONTAINING PROTEIN LPA1 HOMOLOG 1"/>
    <property type="match status" value="1"/>
</dbReference>
<dbReference type="EMBL" id="CP015105">
    <property type="protein sequence ID" value="ASJ12547.1"/>
    <property type="molecule type" value="Genomic_DNA"/>
</dbReference>
<comment type="cofactor">
    <cofactor evidence="5">
        <name>a divalent metal cation</name>
        <dbReference type="ChEBI" id="CHEBI:60240"/>
    </cofactor>
</comment>
<comment type="similarity">
    <text evidence="5">Belongs to the 2-phosphoglycerate kinase family.</text>
</comment>
<keyword evidence="4 5" id="KW-0067">ATP-binding</keyword>
<dbReference type="EMBL" id="LIXN01000008">
    <property type="protein sequence ID" value="KQH82452.1"/>
    <property type="molecule type" value="Genomic_DNA"/>
</dbReference>
<organism evidence="8 10">
    <name type="scientific">Thermococcus thioreducens</name>
    <dbReference type="NCBI Taxonomy" id="277988"/>
    <lineage>
        <taxon>Archaea</taxon>
        <taxon>Methanobacteriati</taxon>
        <taxon>Methanobacteriota</taxon>
        <taxon>Thermococci</taxon>
        <taxon>Thermococcales</taxon>
        <taxon>Thermococcaceae</taxon>
        <taxon>Thermococcus</taxon>
    </lineage>
</organism>
<dbReference type="GO" id="GO:0005524">
    <property type="term" value="F:ATP binding"/>
    <property type="evidence" value="ECO:0007669"/>
    <property type="project" value="UniProtKB-UniRule"/>
</dbReference>
<dbReference type="InterPro" id="IPR005144">
    <property type="entry name" value="ATP-cone_dom"/>
</dbReference>
<feature type="domain" description="ATP-cone" evidence="6">
    <location>
        <begin position="1"/>
        <end position="89"/>
    </location>
</feature>
<evidence type="ECO:0000313" key="11">
    <source>
        <dbReference type="Proteomes" id="UP000182125"/>
    </source>
</evidence>
<dbReference type="PROSITE" id="PS51161">
    <property type="entry name" value="ATP_CONE"/>
    <property type="match status" value="1"/>
</dbReference>
<evidence type="ECO:0000256" key="4">
    <source>
        <dbReference type="ARBA" id="ARBA00022840"/>
    </source>
</evidence>
<evidence type="ECO:0000256" key="2">
    <source>
        <dbReference type="ARBA" id="ARBA00022741"/>
    </source>
</evidence>
<keyword evidence="1 5" id="KW-0808">Transferase</keyword>
<keyword evidence="12" id="KW-1185">Reference proteome</keyword>
<dbReference type="GO" id="GO:0016774">
    <property type="term" value="F:phosphotransferase activity, carboxyl group as acceptor"/>
    <property type="evidence" value="ECO:0007669"/>
    <property type="project" value="UniProtKB-UniRule"/>
</dbReference>
<keyword evidence="2 5" id="KW-0547">Nucleotide-binding</keyword>
<gene>
    <name evidence="5" type="primary">pgk2</name>
    <name evidence="7" type="ORF">A3L14_06425</name>
    <name evidence="8" type="ORF">AMR53_05815</name>
    <name evidence="9" type="ORF">SAMN05216170_0669</name>
</gene>
<dbReference type="PATRIC" id="fig|277988.4.peg.1222"/>
<evidence type="ECO:0000313" key="12">
    <source>
        <dbReference type="Proteomes" id="UP000250136"/>
    </source>
</evidence>
<accession>A0A0Q2XMH9</accession>
<evidence type="ECO:0000256" key="1">
    <source>
        <dbReference type="ARBA" id="ARBA00022679"/>
    </source>
</evidence>
<evidence type="ECO:0000313" key="8">
    <source>
        <dbReference type="EMBL" id="KQH82452.1"/>
    </source>
</evidence>
<evidence type="ECO:0000313" key="9">
    <source>
        <dbReference type="EMBL" id="SEV88970.1"/>
    </source>
</evidence>
<dbReference type="RefSeq" id="WP_055429347.1">
    <property type="nucleotide sequence ID" value="NZ_CP015105.1"/>
</dbReference>
<dbReference type="KEGG" id="ttd:A3L14_06425"/>
<dbReference type="GeneID" id="33334042"/>
<reference evidence="8 10" key="1">
    <citation type="submission" date="2015-08" db="EMBL/GenBank/DDBJ databases">
        <title>Thermococcus thioreducens DSM 14981 genome sequencing.</title>
        <authorList>
            <person name="Hong S.-J."/>
            <person name="Kim M.-C."/>
            <person name="Shin J.-H."/>
        </authorList>
    </citation>
    <scope>NUCLEOTIDE SEQUENCE [LARGE SCALE GENOMIC DNA]</scope>
    <source>
        <strain evidence="8 10">DSM 14981</strain>
    </source>
</reference>
<dbReference type="HAMAP" id="MF_00769">
    <property type="entry name" value="2PGK"/>
    <property type="match status" value="1"/>
</dbReference>
<dbReference type="OrthoDB" id="358692at2157"/>
<dbReference type="PANTHER" id="PTHR33477">
    <property type="entry name" value="P-LOOP NTPASE DOMAIN-CONTAINING PROTEIN LPA1 HOMOLOG 1"/>
    <property type="match status" value="1"/>
</dbReference>
<evidence type="ECO:0000259" key="6">
    <source>
        <dbReference type="PROSITE" id="PS51161"/>
    </source>
</evidence>
<reference evidence="9 11" key="3">
    <citation type="submission" date="2016-10" db="EMBL/GenBank/DDBJ databases">
        <authorList>
            <person name="de Groot N.N."/>
        </authorList>
    </citation>
    <scope>NUCLEOTIDE SEQUENCE [LARGE SCALE GENOMIC DNA]</scope>
    <source>
        <strain evidence="9 11">OGL-20</strain>
    </source>
</reference>
<dbReference type="Proteomes" id="UP000250136">
    <property type="component" value="Chromosome"/>
</dbReference>
<evidence type="ECO:0000256" key="3">
    <source>
        <dbReference type="ARBA" id="ARBA00022777"/>
    </source>
</evidence>
<dbReference type="NCBIfam" id="NF003259">
    <property type="entry name" value="PRK04220.1"/>
    <property type="match status" value="1"/>
</dbReference>
<evidence type="ECO:0000256" key="5">
    <source>
        <dbReference type="HAMAP-Rule" id="MF_00769"/>
    </source>
</evidence>
<dbReference type="UniPathway" id="UPA00551">
    <property type="reaction ID" value="UER00609"/>
</dbReference>
<dbReference type="GO" id="GO:0016301">
    <property type="term" value="F:kinase activity"/>
    <property type="evidence" value="ECO:0007669"/>
    <property type="project" value="UniProtKB-KW"/>
</dbReference>
<comment type="pathway">
    <text evidence="5">Thermoadapter biosynthesis; cyclic 2,3-diphosphoglycerate biosynthesis; cyclic 2,3-diphosphoglycerate from 2-phospho-D-glycerate: step 1/2.</text>
</comment>
<dbReference type="InterPro" id="IPR020872">
    <property type="entry name" value="2PKG"/>
</dbReference>
<comment type="catalytic activity">
    <reaction evidence="5">
        <text>(2R)-2-phosphoglycerate + ATP = (2R)-2,3-bisphosphoglycerate + ADP + H(+)</text>
        <dbReference type="Rhea" id="RHEA:42408"/>
        <dbReference type="ChEBI" id="CHEBI:15378"/>
        <dbReference type="ChEBI" id="CHEBI:30616"/>
        <dbReference type="ChEBI" id="CHEBI:58248"/>
        <dbReference type="ChEBI" id="CHEBI:58289"/>
        <dbReference type="ChEBI" id="CHEBI:456216"/>
        <dbReference type="EC" id="2.7.2.16"/>
    </reaction>
</comment>
<evidence type="ECO:0000313" key="7">
    <source>
        <dbReference type="EMBL" id="ASJ12547.1"/>
    </source>
</evidence>
<name>A0A0Q2XMH9_9EURY</name>
<protein>
    <recommendedName>
        <fullName evidence="5">2-phosphoglycerate kinase</fullName>
        <shortName evidence="5">2PGK</shortName>
        <ecNumber evidence="5">2.7.2.16</ecNumber>
    </recommendedName>
</protein>
<dbReference type="EMBL" id="FOIW01000001">
    <property type="protein sequence ID" value="SEV88970.1"/>
    <property type="molecule type" value="Genomic_DNA"/>
</dbReference>
<dbReference type="Pfam" id="PF03477">
    <property type="entry name" value="ATP-cone"/>
    <property type="match status" value="1"/>
</dbReference>
<dbReference type="STRING" id="277988.SAMN05216170_0669"/>
<sequence length="296" mass="33920">MIIVTDPERKIRLPFSRGILTRSITLAGVEVGIAYIIATEVQKELNEKRRKLVTTEEIRELTYRKLLEHGLSEAAKRYLFWRQLRRLKIPITILLGGATGVGKSTIATELAFRLGIRSVIGTDTIREVMRKIIAPELLPDLHTSSFLAWRTFHSPRTGRSPLIDGFENQVRHVSVGIAAVLERAYKEGFNAIIEGIHLVPGYVELKENSFMYVITVSGRKDLEARFYERARYSKRPADYYLKHLDAIIEIQGFIVDRAKEHGIPVINNVELEKTVNEIMEDIMGRLMERTEAKMKF</sequence>
<evidence type="ECO:0000313" key="10">
    <source>
        <dbReference type="Proteomes" id="UP000051862"/>
    </source>
</evidence>
<keyword evidence="3 5" id="KW-0418">Kinase</keyword>
<dbReference type="EC" id="2.7.2.16" evidence="5"/>
<dbReference type="SUPFAM" id="SSF52540">
    <property type="entry name" value="P-loop containing nucleoside triphosphate hydrolases"/>
    <property type="match status" value="1"/>
</dbReference>
<comment type="function">
    <text evidence="5">Catalyzes the phosphorylation of 2-phosphoglycerate to 2,3-diphosphoglycerate. Involved in the biosynthesis of cyclic 2,3-bisphosphoglycerate, a thermoprotectant.</text>
</comment>
<dbReference type="Proteomes" id="UP000051862">
    <property type="component" value="Unassembled WGS sequence"/>
</dbReference>
<dbReference type="Gene3D" id="3.40.50.300">
    <property type="entry name" value="P-loop containing nucleotide triphosphate hydrolases"/>
    <property type="match status" value="1"/>
</dbReference>